<keyword evidence="2" id="KW-1185">Reference proteome</keyword>
<dbReference type="EMBL" id="NPDN01000002">
    <property type="protein sequence ID" value="PJZ26625.1"/>
    <property type="molecule type" value="Genomic_DNA"/>
</dbReference>
<reference evidence="1 2" key="1">
    <citation type="submission" date="2017-07" db="EMBL/GenBank/DDBJ databases">
        <title>Leptospira spp. isolated from tropical soils.</title>
        <authorList>
            <person name="Thibeaux R."/>
            <person name="Iraola G."/>
            <person name="Ferres I."/>
            <person name="Bierque E."/>
            <person name="Girault D."/>
            <person name="Soupe-Gilbert M.-E."/>
            <person name="Picardeau M."/>
            <person name="Goarant C."/>
        </authorList>
    </citation>
    <scope>NUCLEOTIDE SEQUENCE [LARGE SCALE GENOMIC DNA]</scope>
    <source>
        <strain evidence="1 2">MCA1-C-A1</strain>
    </source>
</reference>
<evidence type="ECO:0008006" key="3">
    <source>
        <dbReference type="Google" id="ProtNLM"/>
    </source>
</evidence>
<proteinExistence type="predicted"/>
<protein>
    <recommendedName>
        <fullName evidence="3">Desulfoferrodoxin ferrous iron-binding domain-containing protein</fullName>
    </recommendedName>
</protein>
<dbReference type="RefSeq" id="WP_100705445.1">
    <property type="nucleotide sequence ID" value="NZ_NPDL01000002.1"/>
</dbReference>
<dbReference type="SUPFAM" id="SSF49367">
    <property type="entry name" value="Superoxide reductase-like"/>
    <property type="match status" value="1"/>
</dbReference>
<dbReference type="Gene3D" id="2.60.40.730">
    <property type="entry name" value="SOR catalytic domain"/>
    <property type="match status" value="1"/>
</dbReference>
<organism evidence="1 2">
    <name type="scientific">Leptospira hartskeerlii</name>
    <dbReference type="NCBI Taxonomy" id="2023177"/>
    <lineage>
        <taxon>Bacteria</taxon>
        <taxon>Pseudomonadati</taxon>
        <taxon>Spirochaetota</taxon>
        <taxon>Spirochaetia</taxon>
        <taxon>Leptospirales</taxon>
        <taxon>Leptospiraceae</taxon>
        <taxon>Leptospira</taxon>
    </lineage>
</organism>
<evidence type="ECO:0000313" key="2">
    <source>
        <dbReference type="Proteomes" id="UP000232196"/>
    </source>
</evidence>
<comment type="caution">
    <text evidence="1">The sequence shown here is derived from an EMBL/GenBank/DDBJ whole genome shotgun (WGS) entry which is preliminary data.</text>
</comment>
<accession>A0A2M9XFY8</accession>
<name>A0A2M9XFY8_9LEPT</name>
<dbReference type="GO" id="GO:0005506">
    <property type="term" value="F:iron ion binding"/>
    <property type="evidence" value="ECO:0007669"/>
    <property type="project" value="InterPro"/>
</dbReference>
<gene>
    <name evidence="1" type="ORF">CH357_03790</name>
</gene>
<dbReference type="Proteomes" id="UP000232196">
    <property type="component" value="Unassembled WGS sequence"/>
</dbReference>
<dbReference type="OrthoDB" id="9814936at2"/>
<dbReference type="GO" id="GO:0016491">
    <property type="term" value="F:oxidoreductase activity"/>
    <property type="evidence" value="ECO:0007669"/>
    <property type="project" value="InterPro"/>
</dbReference>
<sequence length="143" mass="16504">MKYQILVLSLLFVISCGISEDSKPKDPQAEYTAETPGEWAGLEPKHTPKFEIESIIPGKKVLIVRTEDPKYFDENHYIQRVGVYNKDKNDLVSVSLDRPMKGKFQSVNVRLDLSFPLEVQQRQMVYIRCNLHDTWVAPLLPQN</sequence>
<dbReference type="PROSITE" id="PS51257">
    <property type="entry name" value="PROKAR_LIPOPROTEIN"/>
    <property type="match status" value="1"/>
</dbReference>
<dbReference type="AlphaFoldDB" id="A0A2M9XFY8"/>
<dbReference type="InterPro" id="IPR036073">
    <property type="entry name" value="Desulfoferrodoxin_Fe-bd_dom_sf"/>
</dbReference>
<evidence type="ECO:0000313" key="1">
    <source>
        <dbReference type="EMBL" id="PJZ26625.1"/>
    </source>
</evidence>